<organism evidence="1 2">
    <name type="scientific">Streptomyces rimosus subsp. rimosus</name>
    <dbReference type="NCBI Taxonomy" id="132474"/>
    <lineage>
        <taxon>Bacteria</taxon>
        <taxon>Bacillati</taxon>
        <taxon>Actinomycetota</taxon>
        <taxon>Actinomycetes</taxon>
        <taxon>Kitasatosporales</taxon>
        <taxon>Streptomycetaceae</taxon>
        <taxon>Streptomyces</taxon>
    </lineage>
</organism>
<dbReference type="Proteomes" id="UP000829494">
    <property type="component" value="Chromosome"/>
</dbReference>
<evidence type="ECO:0000313" key="1">
    <source>
        <dbReference type="EMBL" id="UNZ00549.1"/>
    </source>
</evidence>
<reference evidence="1 2" key="1">
    <citation type="submission" date="2022-03" db="EMBL/GenBank/DDBJ databases">
        <title>Complete genome of Streptomyces rimosus ssp. rimosus R7 (=ATCC 10970).</title>
        <authorList>
            <person name="Beganovic S."/>
            <person name="Ruckert C."/>
            <person name="Busche T."/>
            <person name="Kalinowski J."/>
            <person name="Wittmann C."/>
        </authorList>
    </citation>
    <scope>NUCLEOTIDE SEQUENCE [LARGE SCALE GENOMIC DNA]</scope>
    <source>
        <strain evidence="1 2">R7</strain>
    </source>
</reference>
<evidence type="ECO:0000313" key="2">
    <source>
        <dbReference type="Proteomes" id="UP000829494"/>
    </source>
</evidence>
<accession>A0ABY3YWD3</accession>
<keyword evidence="2" id="KW-1185">Reference proteome</keyword>
<proteinExistence type="predicted"/>
<gene>
    <name evidence="1" type="ORF">SRIMR7_00180</name>
</gene>
<sequence>MGQVRGGSDNCGAGCEGFRADAEGLGSGLETYDDRRSWKPALEGRADGLRLFAPAFTGTSGGVPGGAGVRSWVSEEQ</sequence>
<protein>
    <submittedName>
        <fullName evidence="1">Uncharacterized protein</fullName>
    </submittedName>
</protein>
<name>A0ABY3YWD3_STRRM</name>
<dbReference type="EMBL" id="CP094298">
    <property type="protein sequence ID" value="UNZ00549.1"/>
    <property type="molecule type" value="Genomic_DNA"/>
</dbReference>